<dbReference type="EMBL" id="JANBPG010000333">
    <property type="protein sequence ID" value="KAJ1897442.1"/>
    <property type="molecule type" value="Genomic_DNA"/>
</dbReference>
<gene>
    <name evidence="1" type="primary">AVO2_2</name>
    <name evidence="1" type="ORF">LPJ66_003362</name>
</gene>
<evidence type="ECO:0000313" key="1">
    <source>
        <dbReference type="EMBL" id="KAJ1897442.1"/>
    </source>
</evidence>
<proteinExistence type="predicted"/>
<comment type="caution">
    <text evidence="1">The sequence shown here is derived from an EMBL/GenBank/DDBJ whole genome shotgun (WGS) entry which is preliminary data.</text>
</comment>
<protein>
    <submittedName>
        <fullName evidence="1">Target of rapamycin complex 2 subunit avo2</fullName>
    </submittedName>
</protein>
<name>A0ACC1IMC4_9FUNG</name>
<reference evidence="1" key="1">
    <citation type="submission" date="2022-07" db="EMBL/GenBank/DDBJ databases">
        <title>Phylogenomic reconstructions and comparative analyses of Kickxellomycotina fungi.</title>
        <authorList>
            <person name="Reynolds N.K."/>
            <person name="Stajich J.E."/>
            <person name="Barry K."/>
            <person name="Grigoriev I.V."/>
            <person name="Crous P."/>
            <person name="Smith M.E."/>
        </authorList>
    </citation>
    <scope>NUCLEOTIDE SEQUENCE</scope>
    <source>
        <strain evidence="1">Benny 63K</strain>
    </source>
</reference>
<evidence type="ECO:0000313" key="2">
    <source>
        <dbReference type="Proteomes" id="UP001150581"/>
    </source>
</evidence>
<sequence length="259" mass="29087">MSEFRLLPEQRFHRAIIDDDIQMLQWLVGSKKVDDVCNRGADDNNWPSLMLAARYGRLDIANYLLGIGHENEATSRDSKGNTVPMVSAKYKHEDICLTYLEKYPHTMSEVNRDGRSAINWAAQNGLNRVIEWILSHGGSINQRDIDGNTPLHHAASWNQYSTVTLLLERDAQIGLKNHKGYTATEYGYSSSMEKHIGTTVNRLQFKRQQALQKQASVFVTTATAMPRGSVDMTTTPPPTAVPVTEFPSKQVSLSSDHLQ</sequence>
<dbReference type="Proteomes" id="UP001150581">
    <property type="component" value="Unassembled WGS sequence"/>
</dbReference>
<organism evidence="1 2">
    <name type="scientific">Kickxella alabastrina</name>
    <dbReference type="NCBI Taxonomy" id="61397"/>
    <lineage>
        <taxon>Eukaryota</taxon>
        <taxon>Fungi</taxon>
        <taxon>Fungi incertae sedis</taxon>
        <taxon>Zoopagomycota</taxon>
        <taxon>Kickxellomycotina</taxon>
        <taxon>Kickxellomycetes</taxon>
        <taxon>Kickxellales</taxon>
        <taxon>Kickxellaceae</taxon>
        <taxon>Kickxella</taxon>
    </lineage>
</organism>
<accession>A0ACC1IMC4</accession>
<keyword evidence="2" id="KW-1185">Reference proteome</keyword>